<name>A0A6I0FDF4_9FIRM</name>
<dbReference type="Proteomes" id="UP000432715">
    <property type="component" value="Unassembled WGS sequence"/>
</dbReference>
<feature type="transmembrane region" description="Helical" evidence="1">
    <location>
        <begin position="46"/>
        <end position="68"/>
    </location>
</feature>
<gene>
    <name evidence="2" type="ORF">F8154_02945</name>
</gene>
<organism evidence="2 3">
    <name type="scientific">Alkaliphilus pronyensis</name>
    <dbReference type="NCBI Taxonomy" id="1482732"/>
    <lineage>
        <taxon>Bacteria</taxon>
        <taxon>Bacillati</taxon>
        <taxon>Bacillota</taxon>
        <taxon>Clostridia</taxon>
        <taxon>Peptostreptococcales</taxon>
        <taxon>Natronincolaceae</taxon>
        <taxon>Alkaliphilus</taxon>
    </lineage>
</organism>
<dbReference type="PANTHER" id="PTHR36443">
    <property type="entry name" value="BSR5223 PROTEIN"/>
    <property type="match status" value="1"/>
</dbReference>
<dbReference type="RefSeq" id="WP_151860098.1">
    <property type="nucleotide sequence ID" value="NZ_WBZC01000010.1"/>
</dbReference>
<evidence type="ECO:0000313" key="3">
    <source>
        <dbReference type="Proteomes" id="UP000432715"/>
    </source>
</evidence>
<sequence>MGNIGKILVFAGLSLAAIGCLIMLGGRLGLGKLPGDIFIKKGNFTFYFPLVTSIIISIVLSILLNLFLKRR</sequence>
<dbReference type="EMBL" id="WBZC01000010">
    <property type="protein sequence ID" value="KAB3537267.1"/>
    <property type="molecule type" value="Genomic_DNA"/>
</dbReference>
<dbReference type="PANTHER" id="PTHR36443:SF1">
    <property type="entry name" value="BSR5223 PROTEIN"/>
    <property type="match status" value="1"/>
</dbReference>
<comment type="caution">
    <text evidence="2">The sequence shown here is derived from an EMBL/GenBank/DDBJ whole genome shotgun (WGS) entry which is preliminary data.</text>
</comment>
<proteinExistence type="predicted"/>
<accession>A0A6I0FDF4</accession>
<keyword evidence="1" id="KW-0472">Membrane</keyword>
<keyword evidence="3" id="KW-1185">Reference proteome</keyword>
<reference evidence="2 3" key="1">
    <citation type="submission" date="2019-10" db="EMBL/GenBank/DDBJ databases">
        <title>Alkaliphilus serpentinus sp. nov. and Alkaliphilus pronyensis sp. nov., two novel anaerobic alkaliphilic species isolated from the serpentinized-hosted hydrothermal field of the Prony Bay (New Caledonia).</title>
        <authorList>
            <person name="Postec A."/>
        </authorList>
    </citation>
    <scope>NUCLEOTIDE SEQUENCE [LARGE SCALE GENOMIC DNA]</scope>
    <source>
        <strain evidence="2 3">LacV</strain>
    </source>
</reference>
<protein>
    <submittedName>
        <fullName evidence="2">DUF2905 family protein</fullName>
    </submittedName>
</protein>
<keyword evidence="1" id="KW-0812">Transmembrane</keyword>
<dbReference type="Pfam" id="PF11146">
    <property type="entry name" value="DUF2905"/>
    <property type="match status" value="1"/>
</dbReference>
<evidence type="ECO:0000313" key="2">
    <source>
        <dbReference type="EMBL" id="KAB3537267.1"/>
    </source>
</evidence>
<dbReference type="AlphaFoldDB" id="A0A6I0FDF4"/>
<dbReference type="InterPro" id="IPR021320">
    <property type="entry name" value="DUF2905"/>
</dbReference>
<dbReference type="PROSITE" id="PS51257">
    <property type="entry name" value="PROKAR_LIPOPROTEIN"/>
    <property type="match status" value="1"/>
</dbReference>
<feature type="transmembrane region" description="Helical" evidence="1">
    <location>
        <begin position="7"/>
        <end position="26"/>
    </location>
</feature>
<evidence type="ECO:0000256" key="1">
    <source>
        <dbReference type="SAM" id="Phobius"/>
    </source>
</evidence>
<keyword evidence="1" id="KW-1133">Transmembrane helix</keyword>